<dbReference type="RefSeq" id="WP_064856738.1">
    <property type="nucleotide sequence ID" value="NZ_LZIM01000049.1"/>
</dbReference>
<sequence length="91" mass="9209">MSSTQTTPWATGLTVAAFVAAVSGTAIAVLSLGLTRVHPAVAVGLNLIAVGGLAPTVWGWRRAPVLRWLALGAAIGVAGAWLVLVVLVAQR</sequence>
<keyword evidence="1" id="KW-0472">Membrane</keyword>
<evidence type="ECO:0008006" key="4">
    <source>
        <dbReference type="Google" id="ProtNLM"/>
    </source>
</evidence>
<reference evidence="3" key="1">
    <citation type="submission" date="2016-06" db="EMBL/GenBank/DDBJ databases">
        <authorList>
            <person name="Sutton G."/>
            <person name="Brinkac L."/>
            <person name="Sanka R."/>
            <person name="Adams M."/>
            <person name="Lau E."/>
            <person name="Mehaffy C."/>
            <person name="Tameris M."/>
            <person name="Hatherill M."/>
            <person name="Hanekom W."/>
            <person name="Mahomed H."/>
            <person name="Mcshane H."/>
        </authorList>
    </citation>
    <scope>NUCLEOTIDE SEQUENCE [LARGE SCALE GENOMIC DNA]</scope>
    <source>
        <strain evidence="3">852014-51077_SCH5608930-a</strain>
    </source>
</reference>
<evidence type="ECO:0000313" key="3">
    <source>
        <dbReference type="Proteomes" id="UP000093985"/>
    </source>
</evidence>
<accession>A0A1A2EGB0</accession>
<organism evidence="2 3">
    <name type="scientific">Mycolicibacter sinensis (strain JDM601)</name>
    <name type="common">Mycobacterium sinense</name>
    <dbReference type="NCBI Taxonomy" id="875328"/>
    <lineage>
        <taxon>Bacteria</taxon>
        <taxon>Bacillati</taxon>
        <taxon>Actinomycetota</taxon>
        <taxon>Actinomycetes</taxon>
        <taxon>Mycobacteriales</taxon>
        <taxon>Mycobacteriaceae</taxon>
        <taxon>Mycolicibacter</taxon>
    </lineage>
</organism>
<feature type="transmembrane region" description="Helical" evidence="1">
    <location>
        <begin position="12"/>
        <end position="34"/>
    </location>
</feature>
<dbReference type="AlphaFoldDB" id="A0A1A2EGB0"/>
<keyword evidence="1" id="KW-0812">Transmembrane</keyword>
<dbReference type="OrthoDB" id="4566858at2"/>
<evidence type="ECO:0000313" key="2">
    <source>
        <dbReference type="EMBL" id="OBG01210.1"/>
    </source>
</evidence>
<dbReference type="EMBL" id="LZIN01000095">
    <property type="protein sequence ID" value="OBG01210.1"/>
    <property type="molecule type" value="Genomic_DNA"/>
</dbReference>
<feature type="transmembrane region" description="Helical" evidence="1">
    <location>
        <begin position="41"/>
        <end position="60"/>
    </location>
</feature>
<protein>
    <recommendedName>
        <fullName evidence="4">Transmembrane protein</fullName>
    </recommendedName>
</protein>
<evidence type="ECO:0000256" key="1">
    <source>
        <dbReference type="SAM" id="Phobius"/>
    </source>
</evidence>
<dbReference type="Proteomes" id="UP000093985">
    <property type="component" value="Unassembled WGS sequence"/>
</dbReference>
<feature type="transmembrane region" description="Helical" evidence="1">
    <location>
        <begin position="66"/>
        <end position="89"/>
    </location>
</feature>
<dbReference type="InterPro" id="IPR024244">
    <property type="entry name" value="DUF2537"/>
</dbReference>
<dbReference type="Pfam" id="PF10801">
    <property type="entry name" value="DUF2537"/>
    <property type="match status" value="1"/>
</dbReference>
<proteinExistence type="predicted"/>
<comment type="caution">
    <text evidence="2">The sequence shown here is derived from an EMBL/GenBank/DDBJ whole genome shotgun (WGS) entry which is preliminary data.</text>
</comment>
<name>A0A1A2EGB0_MYCSD</name>
<keyword evidence="1" id="KW-1133">Transmembrane helix</keyword>
<gene>
    <name evidence="2" type="ORF">A5771_17155</name>
</gene>